<evidence type="ECO:0008006" key="5">
    <source>
        <dbReference type="Google" id="ProtNLM"/>
    </source>
</evidence>
<dbReference type="EMBL" id="JADPRT010000015">
    <property type="protein sequence ID" value="MBF9072325.1"/>
    <property type="molecule type" value="Genomic_DNA"/>
</dbReference>
<sequence>MPPPPKPGVIPLRPLSIGDIISGIFMTIRFNFLAVYGPVFITAVGCVVLFGLLGVTEWTPLHTFWVDAKNNANNAGWHPSTGEITNAAVAFGLLMLLTLVSSLAIYISANLGSLATLRHAVVGRRVTFKQSLREGLPHLWRLLGAILLMGVVAFGGLIVAVAVALLIGLAAGAGAGAAMGVLLYFPAGLWGIYVQVRLVTLPGVVMLEGARPLAAFKRAWRLNAGAWWRSCGTLFLITLLGSVVSYVVTMPFSLWASTVSGFAGMATSNPNDPNQFRALLIAELLYFALVMPVSVVVNLLTLPLMPVGQGLMYMDRRIRRESLDLQLAEEAGFLIHQPTVPTQASPEPQESSPEDAPQAP</sequence>
<feature type="transmembrane region" description="Helical" evidence="2">
    <location>
        <begin position="226"/>
        <end position="248"/>
    </location>
</feature>
<dbReference type="RefSeq" id="WP_196197475.1">
    <property type="nucleotide sequence ID" value="NZ_JADPRT010000015.1"/>
</dbReference>
<feature type="transmembrane region" description="Helical" evidence="2">
    <location>
        <begin position="87"/>
        <end position="109"/>
    </location>
</feature>
<keyword evidence="2" id="KW-0472">Membrane</keyword>
<dbReference type="Proteomes" id="UP000657385">
    <property type="component" value="Unassembled WGS sequence"/>
</dbReference>
<evidence type="ECO:0000256" key="1">
    <source>
        <dbReference type="SAM" id="MobiDB-lite"/>
    </source>
</evidence>
<feature type="compositionally biased region" description="Polar residues" evidence="1">
    <location>
        <begin position="339"/>
        <end position="351"/>
    </location>
</feature>
<dbReference type="AlphaFoldDB" id="A0A931B6W7"/>
<evidence type="ECO:0000313" key="4">
    <source>
        <dbReference type="Proteomes" id="UP000657385"/>
    </source>
</evidence>
<gene>
    <name evidence="3" type="ORF">I2501_30295</name>
</gene>
<feature type="transmembrane region" description="Helical" evidence="2">
    <location>
        <begin position="284"/>
        <end position="307"/>
    </location>
</feature>
<evidence type="ECO:0000313" key="3">
    <source>
        <dbReference type="EMBL" id="MBF9072325.1"/>
    </source>
</evidence>
<feature type="transmembrane region" description="Helical" evidence="2">
    <location>
        <begin position="33"/>
        <end position="55"/>
    </location>
</feature>
<feature type="transmembrane region" description="Helical" evidence="2">
    <location>
        <begin position="183"/>
        <end position="205"/>
    </location>
</feature>
<reference evidence="3" key="1">
    <citation type="submission" date="2020-11" db="EMBL/GenBank/DDBJ databases">
        <title>Isolation and identification of active actinomycetes.</title>
        <authorList>
            <person name="Yu B."/>
        </authorList>
    </citation>
    <scope>NUCLEOTIDE SEQUENCE</scope>
    <source>
        <strain evidence="3">NEAU-YB345</strain>
    </source>
</reference>
<feature type="transmembrane region" description="Helical" evidence="2">
    <location>
        <begin position="139"/>
        <end position="171"/>
    </location>
</feature>
<keyword evidence="2" id="KW-1133">Transmembrane helix</keyword>
<protein>
    <recommendedName>
        <fullName evidence="5">Glycerophosphoryl diester phosphodiesterase membrane domain-containing protein</fullName>
    </recommendedName>
</protein>
<keyword evidence="4" id="KW-1185">Reference proteome</keyword>
<feature type="region of interest" description="Disordered" evidence="1">
    <location>
        <begin position="338"/>
        <end position="360"/>
    </location>
</feature>
<proteinExistence type="predicted"/>
<name>A0A931B6W7_9ACTN</name>
<keyword evidence="2" id="KW-0812">Transmembrane</keyword>
<accession>A0A931B6W7</accession>
<evidence type="ECO:0000256" key="2">
    <source>
        <dbReference type="SAM" id="Phobius"/>
    </source>
</evidence>
<organism evidence="3 4">
    <name type="scientific">Streptacidiphilus fuscans</name>
    <dbReference type="NCBI Taxonomy" id="2789292"/>
    <lineage>
        <taxon>Bacteria</taxon>
        <taxon>Bacillati</taxon>
        <taxon>Actinomycetota</taxon>
        <taxon>Actinomycetes</taxon>
        <taxon>Kitasatosporales</taxon>
        <taxon>Streptomycetaceae</taxon>
        <taxon>Streptacidiphilus</taxon>
    </lineage>
</organism>
<comment type="caution">
    <text evidence="3">The sequence shown here is derived from an EMBL/GenBank/DDBJ whole genome shotgun (WGS) entry which is preliminary data.</text>
</comment>